<organism evidence="2">
    <name type="scientific">Haptolina brevifila</name>
    <dbReference type="NCBI Taxonomy" id="156173"/>
    <lineage>
        <taxon>Eukaryota</taxon>
        <taxon>Haptista</taxon>
        <taxon>Haptophyta</taxon>
        <taxon>Prymnesiophyceae</taxon>
        <taxon>Prymnesiales</taxon>
        <taxon>Prymnesiaceae</taxon>
        <taxon>Haptolina</taxon>
    </lineage>
</organism>
<evidence type="ECO:0000313" key="2">
    <source>
        <dbReference type="EMBL" id="CAD9477464.1"/>
    </source>
</evidence>
<gene>
    <name evidence="2" type="ORF">CBRE1094_LOCUS24218</name>
</gene>
<accession>A0A7S2H135</accession>
<dbReference type="AlphaFoldDB" id="A0A7S2H135"/>
<reference evidence="2" key="1">
    <citation type="submission" date="2021-01" db="EMBL/GenBank/DDBJ databases">
        <authorList>
            <person name="Corre E."/>
            <person name="Pelletier E."/>
            <person name="Niang G."/>
            <person name="Scheremetjew M."/>
            <person name="Finn R."/>
            <person name="Kale V."/>
            <person name="Holt S."/>
            <person name="Cochrane G."/>
            <person name="Meng A."/>
            <person name="Brown T."/>
            <person name="Cohen L."/>
        </authorList>
    </citation>
    <scope>NUCLEOTIDE SEQUENCE</scope>
    <source>
        <strain evidence="2">UTEX LB 985</strain>
    </source>
</reference>
<evidence type="ECO:0000256" key="1">
    <source>
        <dbReference type="SAM" id="MobiDB-lite"/>
    </source>
</evidence>
<feature type="region of interest" description="Disordered" evidence="1">
    <location>
        <begin position="67"/>
        <end position="89"/>
    </location>
</feature>
<proteinExistence type="predicted"/>
<dbReference type="EMBL" id="HBGU01044433">
    <property type="protein sequence ID" value="CAD9477464.1"/>
    <property type="molecule type" value="Transcribed_RNA"/>
</dbReference>
<protein>
    <submittedName>
        <fullName evidence="2">Uncharacterized protein</fullName>
    </submittedName>
</protein>
<sequence>MNGLSSVSRPSADPSDADAAFARMAAAYPNATIIGEPAAQSEADAAADTTVADEAFARIVAANPGATVIRGPAGGARATADERPAAPNISTWRFSEDLSAERRAEIMAMVGATPTAAEEEAEAAAADSAFQRMVDAAGPGVTEVAPGVFSVDHNVEAPTGELR</sequence>
<name>A0A7S2H135_9EUKA</name>